<evidence type="ECO:0000313" key="2">
    <source>
        <dbReference type="EMBL" id="KAF2729835.1"/>
    </source>
</evidence>
<feature type="compositionally biased region" description="Basic and acidic residues" evidence="1">
    <location>
        <begin position="69"/>
        <end position="79"/>
    </location>
</feature>
<accession>A0A9P4QQI4</accession>
<organism evidence="2 3">
    <name type="scientific">Polyplosphaeria fusca</name>
    <dbReference type="NCBI Taxonomy" id="682080"/>
    <lineage>
        <taxon>Eukaryota</taxon>
        <taxon>Fungi</taxon>
        <taxon>Dikarya</taxon>
        <taxon>Ascomycota</taxon>
        <taxon>Pezizomycotina</taxon>
        <taxon>Dothideomycetes</taxon>
        <taxon>Pleosporomycetidae</taxon>
        <taxon>Pleosporales</taxon>
        <taxon>Tetraplosphaeriaceae</taxon>
        <taxon>Polyplosphaeria</taxon>
    </lineage>
</organism>
<feature type="region of interest" description="Disordered" evidence="1">
    <location>
        <begin position="102"/>
        <end position="127"/>
    </location>
</feature>
<protein>
    <submittedName>
        <fullName evidence="2">Uncharacterized protein</fullName>
    </submittedName>
</protein>
<dbReference type="EMBL" id="ML996233">
    <property type="protein sequence ID" value="KAF2729835.1"/>
    <property type="molecule type" value="Genomic_DNA"/>
</dbReference>
<dbReference type="AlphaFoldDB" id="A0A9P4QQI4"/>
<proteinExistence type="predicted"/>
<name>A0A9P4QQI4_9PLEO</name>
<dbReference type="Proteomes" id="UP000799444">
    <property type="component" value="Unassembled WGS sequence"/>
</dbReference>
<evidence type="ECO:0000313" key="3">
    <source>
        <dbReference type="Proteomes" id="UP000799444"/>
    </source>
</evidence>
<gene>
    <name evidence="2" type="ORF">EJ04DRAFT_58533</name>
</gene>
<feature type="region of interest" description="Disordered" evidence="1">
    <location>
        <begin position="19"/>
        <end position="79"/>
    </location>
</feature>
<sequence length="156" mass="17740">MPEDYHGGATFWSPKKVEEACDRQAQQDADKLLQQQQKEEEIQQRQIRKEAKAVMLEQRHQEASTAKQRRLELKEEKAAQREENWIARAADRQLKKDIKMAKKGKMPVQEPTLPPIGSAAGQAAGVDKQDAVEVTSVALPKATRTRKVQLPERYLA</sequence>
<feature type="compositionally biased region" description="Low complexity" evidence="1">
    <location>
        <begin position="23"/>
        <end position="36"/>
    </location>
</feature>
<keyword evidence="3" id="KW-1185">Reference proteome</keyword>
<evidence type="ECO:0000256" key="1">
    <source>
        <dbReference type="SAM" id="MobiDB-lite"/>
    </source>
</evidence>
<reference evidence="2" key="1">
    <citation type="journal article" date="2020" name="Stud. Mycol.">
        <title>101 Dothideomycetes genomes: a test case for predicting lifestyles and emergence of pathogens.</title>
        <authorList>
            <person name="Haridas S."/>
            <person name="Albert R."/>
            <person name="Binder M."/>
            <person name="Bloem J."/>
            <person name="Labutti K."/>
            <person name="Salamov A."/>
            <person name="Andreopoulos B."/>
            <person name="Baker S."/>
            <person name="Barry K."/>
            <person name="Bills G."/>
            <person name="Bluhm B."/>
            <person name="Cannon C."/>
            <person name="Castanera R."/>
            <person name="Culley D."/>
            <person name="Daum C."/>
            <person name="Ezra D."/>
            <person name="Gonzalez J."/>
            <person name="Henrissat B."/>
            <person name="Kuo A."/>
            <person name="Liang C."/>
            <person name="Lipzen A."/>
            <person name="Lutzoni F."/>
            <person name="Magnuson J."/>
            <person name="Mondo S."/>
            <person name="Nolan M."/>
            <person name="Ohm R."/>
            <person name="Pangilinan J."/>
            <person name="Park H.-J."/>
            <person name="Ramirez L."/>
            <person name="Alfaro M."/>
            <person name="Sun H."/>
            <person name="Tritt A."/>
            <person name="Yoshinaga Y."/>
            <person name="Zwiers L.-H."/>
            <person name="Turgeon B."/>
            <person name="Goodwin S."/>
            <person name="Spatafora J."/>
            <person name="Crous P."/>
            <person name="Grigoriev I."/>
        </authorList>
    </citation>
    <scope>NUCLEOTIDE SEQUENCE</scope>
    <source>
        <strain evidence="2">CBS 125425</strain>
    </source>
</reference>
<feature type="compositionally biased region" description="Basic and acidic residues" evidence="1">
    <location>
        <begin position="37"/>
        <end position="62"/>
    </location>
</feature>
<comment type="caution">
    <text evidence="2">The sequence shown here is derived from an EMBL/GenBank/DDBJ whole genome shotgun (WGS) entry which is preliminary data.</text>
</comment>